<organism evidence="1 2">
    <name type="scientific">Mycolicibacterium helvum</name>
    <dbReference type="NCBI Taxonomy" id="1534349"/>
    <lineage>
        <taxon>Bacteria</taxon>
        <taxon>Bacillati</taxon>
        <taxon>Actinomycetota</taxon>
        <taxon>Actinomycetes</taxon>
        <taxon>Mycobacteriales</taxon>
        <taxon>Mycobacteriaceae</taxon>
        <taxon>Mycolicibacterium</taxon>
    </lineage>
</organism>
<sequence length="360" mass="39535">MARFKKFTTADASVTVPDAVPPEPLLEAASAFMQRAALTPVPEPGPDLEERMAMLTAITIRYPDPEIAREAVLEAAKVQCMTEFTTAATDKKSCAEVARHLAWAAVGGVVDAKRALKRGPVDERLEVTGAQSPRGHRQVRHVLYTAGRLFHPREYPPERVTPVARTKRKAASYDEIRSFYRVVWELPTPLGMRALALADLSYGVGARAADFKVLRGTAITTVRSHSRAICVVTLPNAAGGARQVPVLEPGINSRLIELAARVGDGLVLAPNAEFAERNIVNRISEKLTNKGYPPVRAAALRNRWILDMAERRIPTAMLLQLADVADLRVLSDLRKELPHFKSGTLSPSSRRVCDDRRTQT</sequence>
<reference evidence="1 2" key="1">
    <citation type="journal article" date="2019" name="Emerg. Microbes Infect.">
        <title>Comprehensive subspecies identification of 175 nontuberculous mycobacteria species based on 7547 genomic profiles.</title>
        <authorList>
            <person name="Matsumoto Y."/>
            <person name="Kinjo T."/>
            <person name="Motooka D."/>
            <person name="Nabeya D."/>
            <person name="Jung N."/>
            <person name="Uechi K."/>
            <person name="Horii T."/>
            <person name="Iida T."/>
            <person name="Fujita J."/>
            <person name="Nakamura S."/>
        </authorList>
    </citation>
    <scope>NUCLEOTIDE SEQUENCE [LARGE SCALE GENOMIC DNA]</scope>
    <source>
        <strain evidence="1 2">JCM 30396</strain>
    </source>
</reference>
<accession>A0A7I7T3Q7</accession>
<keyword evidence="2" id="KW-1185">Reference proteome</keyword>
<evidence type="ECO:0000313" key="1">
    <source>
        <dbReference type="EMBL" id="BBY63927.1"/>
    </source>
</evidence>
<dbReference type="KEGG" id="mhev:MHEL_21700"/>
<dbReference type="EMBL" id="AP022596">
    <property type="protein sequence ID" value="BBY63927.1"/>
    <property type="molecule type" value="Genomic_DNA"/>
</dbReference>
<name>A0A7I7T3Q7_9MYCO</name>
<evidence type="ECO:0000313" key="2">
    <source>
        <dbReference type="Proteomes" id="UP000467148"/>
    </source>
</evidence>
<dbReference type="RefSeq" id="WP_163747525.1">
    <property type="nucleotide sequence ID" value="NZ_AP022596.1"/>
</dbReference>
<gene>
    <name evidence="1" type="ORF">MHEL_21700</name>
</gene>
<protein>
    <recommendedName>
        <fullName evidence="3">Integrase</fullName>
    </recommendedName>
</protein>
<dbReference type="AlphaFoldDB" id="A0A7I7T3Q7"/>
<proteinExistence type="predicted"/>
<dbReference type="Proteomes" id="UP000467148">
    <property type="component" value="Chromosome"/>
</dbReference>
<evidence type="ECO:0008006" key="3">
    <source>
        <dbReference type="Google" id="ProtNLM"/>
    </source>
</evidence>